<name>A0AA88F0S5_RHIRH</name>
<gene>
    <name evidence="1" type="ORF">DXM27_07315</name>
</gene>
<evidence type="ECO:0000313" key="2">
    <source>
        <dbReference type="Proteomes" id="UP000473658"/>
    </source>
</evidence>
<comment type="caution">
    <text evidence="1">The sequence shown here is derived from an EMBL/GenBank/DDBJ whole genome shotgun (WGS) entry which is preliminary data.</text>
</comment>
<proteinExistence type="predicted"/>
<accession>A0AA88F0S5</accession>
<dbReference type="RefSeq" id="WP_149898481.1">
    <property type="nucleotide sequence ID" value="NZ_QRFF01000002.1"/>
</dbReference>
<sequence length="226" mass="26004">MTVLLYIDEEPAQGNRVVRAAYRSGYFSKEEVDTVTPLPTVDEMIEYIVSVDCKVLISDYRLGEKMKGVKYNGLDLIREFLSRHEDFPCFLTTNWVGEALNEHVDVNFIFPKSDLDPDAGSAVKTELPFFKRVKAKIEERERIVDANERRYLELQTLHAKKGLGSVELQELLDLDDFFESIMSKKESVPRILKERAIEPMDKLLQGAELLISQIEDELKKTQGSRK</sequence>
<dbReference type="AlphaFoldDB" id="A0AA88F0S5"/>
<organism evidence="1 2">
    <name type="scientific">Rhizobium rhizogenes</name>
    <name type="common">Agrobacterium rhizogenes</name>
    <dbReference type="NCBI Taxonomy" id="359"/>
    <lineage>
        <taxon>Bacteria</taxon>
        <taxon>Pseudomonadati</taxon>
        <taxon>Pseudomonadota</taxon>
        <taxon>Alphaproteobacteria</taxon>
        <taxon>Hyphomicrobiales</taxon>
        <taxon>Rhizobiaceae</taxon>
        <taxon>Rhizobium/Agrobacterium group</taxon>
        <taxon>Rhizobium</taxon>
    </lineage>
</organism>
<protein>
    <submittedName>
        <fullName evidence="1">Uncharacterized protein</fullName>
    </submittedName>
</protein>
<evidence type="ECO:0000313" key="1">
    <source>
        <dbReference type="EMBL" id="KAA3502765.1"/>
    </source>
</evidence>
<dbReference type="Proteomes" id="UP000473658">
    <property type="component" value="Unassembled WGS sequence"/>
</dbReference>
<reference evidence="1 2" key="1">
    <citation type="submission" date="2018-08" db="EMBL/GenBank/DDBJ databases">
        <title>Crown Gall in kiwifruit.</title>
        <authorList>
            <person name="Visnovsky S.B."/>
            <person name="Pitman A.R."/>
        </authorList>
    </citation>
    <scope>NUCLEOTIDE SEQUENCE [LARGE SCALE GENOMIC DNA]</scope>
    <source>
        <strain evidence="1 2">SBV_302_78_2</strain>
    </source>
</reference>
<dbReference type="EMBL" id="QRFF01000002">
    <property type="protein sequence ID" value="KAA3502765.1"/>
    <property type="molecule type" value="Genomic_DNA"/>
</dbReference>